<reference evidence="2" key="1">
    <citation type="submission" date="2019-08" db="EMBL/GenBank/DDBJ databases">
        <authorList>
            <person name="Kucharzyk K."/>
            <person name="Murdoch R.W."/>
            <person name="Higgins S."/>
            <person name="Loffler F."/>
        </authorList>
    </citation>
    <scope>NUCLEOTIDE SEQUENCE</scope>
</reference>
<gene>
    <name evidence="2" type="ORF">SDC9_61639</name>
</gene>
<keyword evidence="1" id="KW-0812">Transmembrane</keyword>
<dbReference type="AlphaFoldDB" id="A0A644XHL3"/>
<evidence type="ECO:0000313" key="2">
    <source>
        <dbReference type="EMBL" id="MPM15271.1"/>
    </source>
</evidence>
<comment type="caution">
    <text evidence="2">The sequence shown here is derived from an EMBL/GenBank/DDBJ whole genome shotgun (WGS) entry which is preliminary data.</text>
</comment>
<dbReference type="EMBL" id="VSSQ01002416">
    <property type="protein sequence ID" value="MPM15271.1"/>
    <property type="molecule type" value="Genomic_DNA"/>
</dbReference>
<protein>
    <submittedName>
        <fullName evidence="2">Uncharacterized protein</fullName>
    </submittedName>
</protein>
<keyword evidence="1" id="KW-0472">Membrane</keyword>
<keyword evidence="1" id="KW-1133">Transmembrane helix</keyword>
<accession>A0A644XHL3</accession>
<organism evidence="2">
    <name type="scientific">bioreactor metagenome</name>
    <dbReference type="NCBI Taxonomy" id="1076179"/>
    <lineage>
        <taxon>unclassified sequences</taxon>
        <taxon>metagenomes</taxon>
        <taxon>ecological metagenomes</taxon>
    </lineage>
</organism>
<proteinExistence type="predicted"/>
<name>A0A644XHL3_9ZZZZ</name>
<sequence>MNIVEKEKVYVYRIVAGIVLWFSNNEITWEIVNYFANMNNSLNVEMIVFFRTIFILISLAGLIITLLNAILLLKWTLSRKKA</sequence>
<feature type="transmembrane region" description="Helical" evidence="1">
    <location>
        <begin position="48"/>
        <end position="73"/>
    </location>
</feature>
<evidence type="ECO:0000256" key="1">
    <source>
        <dbReference type="SAM" id="Phobius"/>
    </source>
</evidence>